<dbReference type="AlphaFoldDB" id="A0A6J1BVX7"/>
<evidence type="ECO:0000313" key="14">
    <source>
        <dbReference type="RefSeq" id="XP_022133186.1"/>
    </source>
</evidence>
<evidence type="ECO:0000313" key="12">
    <source>
        <dbReference type="RefSeq" id="XP_022133184.1"/>
    </source>
</evidence>
<feature type="region of interest" description="Disordered" evidence="1">
    <location>
        <begin position="1"/>
        <end position="36"/>
    </location>
</feature>
<accession>A0A6J1BVX7</accession>
<evidence type="ECO:0000313" key="7">
    <source>
        <dbReference type="RefSeq" id="XP_022133179.1"/>
    </source>
</evidence>
<evidence type="ECO:0000256" key="1">
    <source>
        <dbReference type="SAM" id="MobiDB-lite"/>
    </source>
</evidence>
<dbReference type="PANTHER" id="PTHR21677:SF4">
    <property type="entry name" value="TSL-KINASE INTERACTING-LIKE PROTEIN"/>
    <property type="match status" value="1"/>
</dbReference>
<dbReference type="GO" id="GO:0003682">
    <property type="term" value="F:chromatin binding"/>
    <property type="evidence" value="ECO:0007669"/>
    <property type="project" value="InterPro"/>
</dbReference>
<organism evidence="2 10">
    <name type="scientific">Momordica charantia</name>
    <name type="common">Bitter gourd</name>
    <name type="synonym">Balsam pear</name>
    <dbReference type="NCBI Taxonomy" id="3673"/>
    <lineage>
        <taxon>Eukaryota</taxon>
        <taxon>Viridiplantae</taxon>
        <taxon>Streptophyta</taxon>
        <taxon>Embryophyta</taxon>
        <taxon>Tracheophyta</taxon>
        <taxon>Spermatophyta</taxon>
        <taxon>Magnoliopsida</taxon>
        <taxon>eudicotyledons</taxon>
        <taxon>Gunneridae</taxon>
        <taxon>Pentapetalae</taxon>
        <taxon>rosids</taxon>
        <taxon>fabids</taxon>
        <taxon>Cucurbitales</taxon>
        <taxon>Cucurbitaceae</taxon>
        <taxon>Momordiceae</taxon>
        <taxon>Momordica</taxon>
    </lineage>
</organism>
<evidence type="ECO:0000313" key="11">
    <source>
        <dbReference type="RefSeq" id="XP_022133183.1"/>
    </source>
</evidence>
<keyword evidence="2" id="KW-1185">Reference proteome</keyword>
<protein>
    <submittedName>
        <fullName evidence="3 4">TSL-kinase interacting protein 1</fullName>
    </submittedName>
</protein>
<dbReference type="RefSeq" id="XP_022133184.1">
    <property type="nucleotide sequence ID" value="XM_022277492.1"/>
</dbReference>
<feature type="compositionally biased region" description="Basic and acidic residues" evidence="1">
    <location>
        <begin position="1"/>
        <end position="11"/>
    </location>
</feature>
<dbReference type="RefSeq" id="XP_022133181.1">
    <property type="nucleotide sequence ID" value="XM_022277489.1"/>
</dbReference>
<dbReference type="RefSeq" id="XP_022133175.1">
    <property type="nucleotide sequence ID" value="XM_022277483.1"/>
</dbReference>
<evidence type="ECO:0000313" key="8">
    <source>
        <dbReference type="RefSeq" id="XP_022133180.1"/>
    </source>
</evidence>
<dbReference type="RefSeq" id="XP_022133182.1">
    <property type="nucleotide sequence ID" value="XM_022277490.1"/>
</dbReference>
<dbReference type="RefSeq" id="XP_022133179.1">
    <property type="nucleotide sequence ID" value="XM_022277487.1"/>
</dbReference>
<evidence type="ECO:0000313" key="9">
    <source>
        <dbReference type="RefSeq" id="XP_022133181.1"/>
    </source>
</evidence>
<dbReference type="InterPro" id="IPR055315">
    <property type="entry name" value="Cramped-like"/>
</dbReference>
<dbReference type="RefSeq" id="XP_022133185.1">
    <property type="nucleotide sequence ID" value="XM_022277493.1"/>
</dbReference>
<dbReference type="RefSeq" id="XP_022133187.1">
    <property type="nucleotide sequence ID" value="XM_022277495.1"/>
</dbReference>
<dbReference type="PANTHER" id="PTHR21677">
    <property type="entry name" value="CRAMPED PROTEIN"/>
    <property type="match status" value="1"/>
</dbReference>
<dbReference type="Proteomes" id="UP000504603">
    <property type="component" value="Unplaced"/>
</dbReference>
<dbReference type="RefSeq" id="XP_022133177.1">
    <property type="nucleotide sequence ID" value="XM_022277485.1"/>
</dbReference>
<evidence type="ECO:0000313" key="2">
    <source>
        <dbReference type="Proteomes" id="UP000504603"/>
    </source>
</evidence>
<dbReference type="RefSeq" id="XP_022133183.1">
    <property type="nucleotide sequence ID" value="XM_022277491.1"/>
</dbReference>
<evidence type="ECO:0000313" key="10">
    <source>
        <dbReference type="RefSeq" id="XP_022133182.1"/>
    </source>
</evidence>
<dbReference type="GeneID" id="111005846"/>
<evidence type="ECO:0000313" key="6">
    <source>
        <dbReference type="RefSeq" id="XP_022133178.1"/>
    </source>
</evidence>
<name>A0A6J1BVX7_MOMCH</name>
<proteinExistence type="predicted"/>
<sequence>MKTARHPDGRAKKSRKRCGESADTTGVHKSRKRISQKIKAPENAYIEDDLKNVQSSVNWTNPTEMTERLALADLHPTQTLHPRTKIKLQLFPINEKTRMALEKDGYHPHLELTLRARKKISSVLNHLISKWGQSSVERGELMLFPYSKPPSLASGLKWTLNDCDISAGDVYAAVGGFSIFRLRYGWVSTSIPFELHSSSKGLEKGCGSNVQMVHGEGKLSEEMMDEVKSSNVNDVNNTAASEKIVDCPTNPMDNGPPLDSGLHMSSKSGILQLDSISNISMGGLLSEASLLGKCSSWGSKITGGSTGVQPTQVITDSLDACIAAAQMSSSQVPKQPHNEQHSSILDAEETCDAFPMKRFSSSSKDILSLDPSAGGTIQDAGSKLFKFPKTSQVHGRSELSQDLAGKESKTDLIFCSRVYHDESSLGLSGIKWSDSLGPFDLGLPVSRKVSSSGDGLSMSGFVR</sequence>
<evidence type="ECO:0000313" key="15">
    <source>
        <dbReference type="RefSeq" id="XP_022133187.1"/>
    </source>
</evidence>
<dbReference type="RefSeq" id="XP_022133178.1">
    <property type="nucleotide sequence ID" value="XM_022277486.1"/>
</dbReference>
<evidence type="ECO:0000313" key="13">
    <source>
        <dbReference type="RefSeq" id="XP_022133185.1"/>
    </source>
</evidence>
<reference evidence="3 4" key="1">
    <citation type="submission" date="2025-04" db="UniProtKB">
        <authorList>
            <consortium name="RefSeq"/>
        </authorList>
    </citation>
    <scope>IDENTIFICATION</scope>
    <source>
        <strain evidence="3 4">OHB3-1</strain>
    </source>
</reference>
<evidence type="ECO:0000313" key="4">
    <source>
        <dbReference type="RefSeq" id="XP_022133176.1"/>
    </source>
</evidence>
<dbReference type="RefSeq" id="XP_022133176.1">
    <property type="nucleotide sequence ID" value="XM_022277484.1"/>
</dbReference>
<dbReference type="RefSeq" id="XP_022133186.1">
    <property type="nucleotide sequence ID" value="XM_022277494.1"/>
</dbReference>
<dbReference type="OrthoDB" id="745018at2759"/>
<dbReference type="GO" id="GO:0005634">
    <property type="term" value="C:nucleus"/>
    <property type="evidence" value="ECO:0007669"/>
    <property type="project" value="TreeGrafter"/>
</dbReference>
<dbReference type="GO" id="GO:0007389">
    <property type="term" value="P:pattern specification process"/>
    <property type="evidence" value="ECO:0007669"/>
    <property type="project" value="TreeGrafter"/>
</dbReference>
<evidence type="ECO:0000313" key="5">
    <source>
        <dbReference type="RefSeq" id="XP_022133177.1"/>
    </source>
</evidence>
<dbReference type="RefSeq" id="XP_022133180.1">
    <property type="nucleotide sequence ID" value="XM_022277488.1"/>
</dbReference>
<dbReference type="KEGG" id="mcha:111005846"/>
<evidence type="ECO:0000313" key="3">
    <source>
        <dbReference type="RefSeq" id="XP_022133175.1"/>
    </source>
</evidence>
<gene>
    <name evidence="3 4 5 6 7 8 9 10 11 12 13 14 15" type="primary">LOC111005846</name>
</gene>